<dbReference type="InterPro" id="IPR036761">
    <property type="entry name" value="TTHA0802/YceI-like_sf"/>
</dbReference>
<dbReference type="RefSeq" id="WP_273052547.1">
    <property type="nucleotide sequence ID" value="NZ_DAITTW010000125.1"/>
</dbReference>
<dbReference type="Gene3D" id="2.40.128.110">
    <property type="entry name" value="Lipid/polyisoprenoid-binding, YceI-like"/>
    <property type="match status" value="1"/>
</dbReference>
<dbReference type="STRING" id="863239.GCA_000213935_02735"/>
<proteinExistence type="inferred from homology"/>
<accession>A0A3D4T162</accession>
<dbReference type="InterPro" id="IPR007372">
    <property type="entry name" value="Lipid/polyisoprenoid-bd_YceI"/>
</dbReference>
<comment type="caution">
    <text evidence="3">The sequence shown here is derived from an EMBL/GenBank/DDBJ whole genome shotgun (WGS) entry which is preliminary data.</text>
</comment>
<evidence type="ECO:0000256" key="1">
    <source>
        <dbReference type="ARBA" id="ARBA00008812"/>
    </source>
</evidence>
<reference evidence="3 4" key="1">
    <citation type="journal article" date="2018" name="Nat. Biotechnol.">
        <title>A standardized bacterial taxonomy based on genome phylogeny substantially revises the tree of life.</title>
        <authorList>
            <person name="Parks D.H."/>
            <person name="Chuvochina M."/>
            <person name="Waite D.W."/>
            <person name="Rinke C."/>
            <person name="Skarshewski A."/>
            <person name="Chaumeil P.A."/>
            <person name="Hugenholtz P."/>
        </authorList>
    </citation>
    <scope>NUCLEOTIDE SEQUENCE [LARGE SCALE GENOMIC DNA]</scope>
    <source>
        <strain evidence="3">UBA11247</strain>
    </source>
</reference>
<dbReference type="PANTHER" id="PTHR34406:SF1">
    <property type="entry name" value="PROTEIN YCEI"/>
    <property type="match status" value="1"/>
</dbReference>
<comment type="similarity">
    <text evidence="1">Belongs to the UPF0312 family.</text>
</comment>
<dbReference type="SUPFAM" id="SSF101874">
    <property type="entry name" value="YceI-like"/>
    <property type="match status" value="1"/>
</dbReference>
<evidence type="ECO:0000259" key="2">
    <source>
        <dbReference type="SMART" id="SM00867"/>
    </source>
</evidence>
<dbReference type="AlphaFoldDB" id="A0A3D4T162"/>
<dbReference type="EMBL" id="DQID01000280">
    <property type="protein sequence ID" value="HCT15269.1"/>
    <property type="molecule type" value="Genomic_DNA"/>
</dbReference>
<dbReference type="SMART" id="SM00867">
    <property type="entry name" value="YceI"/>
    <property type="match status" value="1"/>
</dbReference>
<organism evidence="3 4">
    <name type="scientific">Corynebacterium nuruki</name>
    <dbReference type="NCBI Taxonomy" id="1032851"/>
    <lineage>
        <taxon>Bacteria</taxon>
        <taxon>Bacillati</taxon>
        <taxon>Actinomycetota</taxon>
        <taxon>Actinomycetes</taxon>
        <taxon>Mycobacteriales</taxon>
        <taxon>Corynebacteriaceae</taxon>
        <taxon>Corynebacterium</taxon>
    </lineage>
</organism>
<dbReference type="Proteomes" id="UP000261739">
    <property type="component" value="Unassembled WGS sequence"/>
</dbReference>
<feature type="domain" description="Lipid/polyisoprenoid-binding YceI-like" evidence="2">
    <location>
        <begin position="54"/>
        <end position="225"/>
    </location>
</feature>
<dbReference type="PANTHER" id="PTHR34406">
    <property type="entry name" value="PROTEIN YCEI"/>
    <property type="match status" value="1"/>
</dbReference>
<evidence type="ECO:0000313" key="3">
    <source>
        <dbReference type="EMBL" id="HCT15269.1"/>
    </source>
</evidence>
<protein>
    <recommendedName>
        <fullName evidence="2">Lipid/polyisoprenoid-binding YceI-like domain-containing protein</fullName>
    </recommendedName>
</protein>
<name>A0A3D4T162_9CORY</name>
<evidence type="ECO:0000313" key="4">
    <source>
        <dbReference type="Proteomes" id="UP000261739"/>
    </source>
</evidence>
<dbReference type="Pfam" id="PF04264">
    <property type="entry name" value="YceI"/>
    <property type="match status" value="1"/>
</dbReference>
<sequence length="227" mass="23908">MRKGLVTLFVIACVALALGLVGPPVYRLFTDHGLQTASISDDSGQAASVGVDGHWDVIPGSGKNTSQVGYTFDEVLPGQRKTTSGRGEGVTGDLVVSDGKLTEGKITVDVASISSDIEKRDINVRNHILQTDTYPEASFEVTKPTDLSALPDDGTSGEVTLTGNLTLHGKTRPVSADVKALRTGDNVIVEGKLPVVRADYDLNSPTFVASQIADEGTLDLLLVFGQK</sequence>
<gene>
    <name evidence="3" type="ORF">DIW82_10935</name>
</gene>